<dbReference type="InterPro" id="IPR050895">
    <property type="entry name" value="XK-related_scramblase"/>
</dbReference>
<comment type="subcellular location">
    <subcellularLocation>
        <location evidence="1">Cell membrane</location>
        <topology evidence="1">Multi-pass membrane protein</topology>
    </subcellularLocation>
</comment>
<proteinExistence type="inferred from homology"/>
<protein>
    <recommendedName>
        <fullName evidence="10">XK-related protein</fullName>
    </recommendedName>
</protein>
<feature type="transmembrane region" description="Helical" evidence="8">
    <location>
        <begin position="431"/>
        <end position="462"/>
    </location>
</feature>
<evidence type="ECO:0000313" key="9">
    <source>
        <dbReference type="EMBL" id="CAE0606234.1"/>
    </source>
</evidence>
<dbReference type="Pfam" id="PF09815">
    <property type="entry name" value="XK-related"/>
    <property type="match status" value="1"/>
</dbReference>
<feature type="compositionally biased region" description="Basic and acidic residues" evidence="7">
    <location>
        <begin position="34"/>
        <end position="52"/>
    </location>
</feature>
<feature type="transmembrane region" description="Helical" evidence="8">
    <location>
        <begin position="573"/>
        <end position="592"/>
    </location>
</feature>
<organism evidence="9">
    <name type="scientific">Picocystis salinarum</name>
    <dbReference type="NCBI Taxonomy" id="88271"/>
    <lineage>
        <taxon>Eukaryota</taxon>
        <taxon>Viridiplantae</taxon>
        <taxon>Chlorophyta</taxon>
        <taxon>Picocystophyceae</taxon>
        <taxon>Picocystales</taxon>
        <taxon>Picocystaceae</taxon>
        <taxon>Picocystis</taxon>
    </lineage>
</organism>
<evidence type="ECO:0000256" key="8">
    <source>
        <dbReference type="SAM" id="Phobius"/>
    </source>
</evidence>
<feature type="compositionally biased region" description="Basic and acidic residues" evidence="7">
    <location>
        <begin position="7"/>
        <end position="22"/>
    </location>
</feature>
<feature type="compositionally biased region" description="Low complexity" evidence="7">
    <location>
        <begin position="684"/>
        <end position="698"/>
    </location>
</feature>
<feature type="region of interest" description="Disordered" evidence="7">
    <location>
        <begin position="1"/>
        <end position="59"/>
    </location>
</feature>
<evidence type="ECO:0000256" key="2">
    <source>
        <dbReference type="ARBA" id="ARBA00008789"/>
    </source>
</evidence>
<keyword evidence="6 8" id="KW-0472">Membrane</keyword>
<feature type="region of interest" description="Disordered" evidence="7">
    <location>
        <begin position="671"/>
        <end position="731"/>
    </location>
</feature>
<feature type="compositionally biased region" description="Polar residues" evidence="7">
    <location>
        <begin position="351"/>
        <end position="360"/>
    </location>
</feature>
<dbReference type="PANTHER" id="PTHR16024">
    <property type="entry name" value="XK-RELATED PROTEIN"/>
    <property type="match status" value="1"/>
</dbReference>
<feature type="region of interest" description="Disordered" evidence="7">
    <location>
        <begin position="282"/>
        <end position="301"/>
    </location>
</feature>
<dbReference type="EMBL" id="HBIS01000071">
    <property type="protein sequence ID" value="CAE0606234.1"/>
    <property type="molecule type" value="Transcribed_RNA"/>
</dbReference>
<feature type="compositionally biased region" description="Basic and acidic residues" evidence="7">
    <location>
        <begin position="862"/>
        <end position="871"/>
    </location>
</feature>
<sequence length="871" mass="97727">MYVRSPASERFRTVSRQGREESGSSSKENEYDEEMGRSNEKDDEAQTKERGTGHKRTFSQLEPVQMPEQMKHRIDAIGKDFEIGDKIKLWMAVFLSLFDKITDLFVLIGFAESKEWKFFTVLLLFHIVSGIAISIYMLEHYPWRSQTAKTAEERERKVLYHVSMKYLGCFLALFQLGPTFAALRTLFTRDAYKRVKEQDFRGMKLIDTVFQSLPELCLQVYIGILKNRLVVGRASYDPTLTVSIVAGFISVMGCYFMMEREPAFGSLFCSIKSSLTHCTGKRKTNNEKGLPPLPPPETVRPSAAKKLPVPMETCKEPLNTSPLSNEYFDWDENGPFTDVTRDTPVDAVLTASSNRSSQKQGRLHTSDAKNTLTSEQSIETVQPTPVGQAAMQSGDRGVESPPYCMAPSEKHYFMELLSYSVTRFFEVASRVLWLAGVGVSAGVGVLVAFAAFHFFAIIFLLWATSTPEIWAKISKTTEKTFLGRKWQVLQWNDTKMLVFNMAWPPGLWVSDATDANGKFWWRDKRSGRRSFSDITGGLLGTMYYNALAFLEFIVCFIVMGTDHEQYLAIYKTWAVWATLIWIVCMLVLRELFIHRPFGAGAMGTPPHVKEIHRVSRGMEGTLAKTDEPATENPKNNAQISSELPGRLERRLFLSPESEEATQVRTPFAQVNSNAACPLPPTSQGGSSFRRTRRSSFGGLPRQHMGQAPTVQGSPLGSGNNRDPIRRHSSPPRVAKPIVASAYSPGVVQASGLSSDSSERPQQELEGPLFGGAQEKTPVSIHSRLRKFESERFHHSSEDDSGSLEHAPASIAEKHGKIHSTMTRKFPLPTLGSEPGQSHAFSLQSNISNSIDMGMEEDSDEENFWRMRQEPT</sequence>
<feature type="region of interest" description="Disordered" evidence="7">
    <location>
        <begin position="747"/>
        <end position="777"/>
    </location>
</feature>
<evidence type="ECO:0000256" key="5">
    <source>
        <dbReference type="ARBA" id="ARBA00022989"/>
    </source>
</evidence>
<feature type="region of interest" description="Disordered" evidence="7">
    <location>
        <begin position="825"/>
        <end position="871"/>
    </location>
</feature>
<feature type="compositionally biased region" description="Polar residues" evidence="7">
    <location>
        <begin position="708"/>
        <end position="720"/>
    </location>
</feature>
<feature type="region of interest" description="Disordered" evidence="7">
    <location>
        <begin position="351"/>
        <end position="375"/>
    </location>
</feature>
<evidence type="ECO:0000256" key="7">
    <source>
        <dbReference type="SAM" id="MobiDB-lite"/>
    </source>
</evidence>
<evidence type="ECO:0008006" key="10">
    <source>
        <dbReference type="Google" id="ProtNLM"/>
    </source>
</evidence>
<evidence type="ECO:0000256" key="1">
    <source>
        <dbReference type="ARBA" id="ARBA00004651"/>
    </source>
</evidence>
<keyword evidence="4 8" id="KW-0812">Transmembrane</keyword>
<dbReference type="PANTHER" id="PTHR16024:SF6">
    <property type="entry name" value="XK-RELATED PROTEIN"/>
    <property type="match status" value="1"/>
</dbReference>
<feature type="transmembrane region" description="Helical" evidence="8">
    <location>
        <begin position="240"/>
        <end position="258"/>
    </location>
</feature>
<feature type="transmembrane region" description="Helical" evidence="8">
    <location>
        <begin position="116"/>
        <end position="138"/>
    </location>
</feature>
<keyword evidence="3" id="KW-1003">Cell membrane</keyword>
<accession>A0A7S3U8K7</accession>
<dbReference type="GO" id="GO:0005886">
    <property type="term" value="C:plasma membrane"/>
    <property type="evidence" value="ECO:0007669"/>
    <property type="project" value="UniProtKB-SubCell"/>
</dbReference>
<feature type="transmembrane region" description="Helical" evidence="8">
    <location>
        <begin position="89"/>
        <end position="110"/>
    </location>
</feature>
<reference evidence="9" key="1">
    <citation type="submission" date="2021-01" db="EMBL/GenBank/DDBJ databases">
        <authorList>
            <person name="Corre E."/>
            <person name="Pelletier E."/>
            <person name="Niang G."/>
            <person name="Scheremetjew M."/>
            <person name="Finn R."/>
            <person name="Kale V."/>
            <person name="Holt S."/>
            <person name="Cochrane G."/>
            <person name="Meng A."/>
            <person name="Brown T."/>
            <person name="Cohen L."/>
        </authorList>
    </citation>
    <scope>NUCLEOTIDE SEQUENCE</scope>
    <source>
        <strain evidence="9">CCMP1897</strain>
    </source>
</reference>
<evidence type="ECO:0000256" key="6">
    <source>
        <dbReference type="ARBA" id="ARBA00023136"/>
    </source>
</evidence>
<dbReference type="AlphaFoldDB" id="A0A7S3U8K7"/>
<gene>
    <name evidence="9" type="ORF">PSAL00342_LOCUS50</name>
</gene>
<comment type="similarity">
    <text evidence="2">Belongs to the XK family.</text>
</comment>
<dbReference type="GO" id="GO:0043652">
    <property type="term" value="P:engulfment of apoptotic cell"/>
    <property type="evidence" value="ECO:0007669"/>
    <property type="project" value="TreeGrafter"/>
</dbReference>
<feature type="compositionally biased region" description="Polar residues" evidence="7">
    <location>
        <begin position="834"/>
        <end position="850"/>
    </location>
</feature>
<evidence type="ECO:0000256" key="4">
    <source>
        <dbReference type="ARBA" id="ARBA00022692"/>
    </source>
</evidence>
<name>A0A7S3U8K7_9CHLO</name>
<keyword evidence="5 8" id="KW-1133">Transmembrane helix</keyword>
<evidence type="ECO:0000256" key="3">
    <source>
        <dbReference type="ARBA" id="ARBA00022475"/>
    </source>
</evidence>
<dbReference type="InterPro" id="IPR018629">
    <property type="entry name" value="XK-rel"/>
</dbReference>
<feature type="transmembrane region" description="Helical" evidence="8">
    <location>
        <begin position="158"/>
        <end position="177"/>
    </location>
</feature>
<feature type="transmembrane region" description="Helical" evidence="8">
    <location>
        <begin position="542"/>
        <end position="561"/>
    </location>
</feature>